<comment type="caution">
    <text evidence="5">The sequence shown here is derived from an EMBL/GenBank/DDBJ whole genome shotgun (WGS) entry which is preliminary data.</text>
</comment>
<evidence type="ECO:0000313" key="5">
    <source>
        <dbReference type="EMBL" id="PKL72369.1"/>
    </source>
</evidence>
<dbReference type="InterPro" id="IPR008201">
    <property type="entry name" value="HepT-like"/>
</dbReference>
<dbReference type="GO" id="GO:0110001">
    <property type="term" value="C:toxin-antitoxin complex"/>
    <property type="evidence" value="ECO:0007669"/>
    <property type="project" value="InterPro"/>
</dbReference>
<gene>
    <name evidence="5" type="ORF">CVV26_01735</name>
</gene>
<name>A0A2N1UNG4_9BACT</name>
<dbReference type="PANTHER" id="PTHR33397:SF3">
    <property type="entry name" value="MRNA NUCLEASE HEPT"/>
    <property type="match status" value="1"/>
</dbReference>
<keyword evidence="3" id="KW-0378">Hydrolase</keyword>
<dbReference type="InterPro" id="IPR052379">
    <property type="entry name" value="Type_VII_TA_RNase"/>
</dbReference>
<dbReference type="AlphaFoldDB" id="A0A2N1UNG4"/>
<reference evidence="5 6" key="1">
    <citation type="journal article" date="2017" name="ISME J.">
        <title>Potential for microbial H2 and metal transformations associated with novel bacteria and archaea in deep terrestrial subsurface sediments.</title>
        <authorList>
            <person name="Hernsdorf A.W."/>
            <person name="Amano Y."/>
            <person name="Miyakawa K."/>
            <person name="Ise K."/>
            <person name="Suzuki Y."/>
            <person name="Anantharaman K."/>
            <person name="Probst A."/>
            <person name="Burstein D."/>
            <person name="Thomas B.C."/>
            <person name="Banfield J.F."/>
        </authorList>
    </citation>
    <scope>NUCLEOTIDE SEQUENCE [LARGE SCALE GENOMIC DNA]</scope>
    <source>
        <strain evidence="5">HGW-Kuenenbacteria-1</strain>
    </source>
</reference>
<dbReference type="GO" id="GO:0016787">
    <property type="term" value="F:hydrolase activity"/>
    <property type="evidence" value="ECO:0007669"/>
    <property type="project" value="UniProtKB-KW"/>
</dbReference>
<evidence type="ECO:0000256" key="2">
    <source>
        <dbReference type="ARBA" id="ARBA00022722"/>
    </source>
</evidence>
<organism evidence="5 6">
    <name type="scientific">Candidatus Kuenenbacteria bacterium HGW-Kuenenbacteria-1</name>
    <dbReference type="NCBI Taxonomy" id="2013812"/>
    <lineage>
        <taxon>Bacteria</taxon>
        <taxon>Candidatus Kueneniibacteriota</taxon>
    </lineage>
</organism>
<dbReference type="Gene3D" id="1.20.120.580">
    <property type="entry name" value="bsu32300-like"/>
    <property type="match status" value="1"/>
</dbReference>
<keyword evidence="1" id="KW-1277">Toxin-antitoxin system</keyword>
<dbReference type="Proteomes" id="UP000233414">
    <property type="component" value="Unassembled WGS sequence"/>
</dbReference>
<proteinExistence type="inferred from homology"/>
<evidence type="ECO:0008006" key="7">
    <source>
        <dbReference type="Google" id="ProtNLM"/>
    </source>
</evidence>
<keyword evidence="2" id="KW-0540">Nuclease</keyword>
<sequence>MLDKIFIKRKLKLIAEDLDHLKEFSDYNLDDLAKDFMKLAAVERILERIVIRAIDINNHIIIELGKGIEKIRGYADAFKELVNFKIYSKEIGEKLAEDAKFRNILVHEYDEVDKSLIHKKIKEIVDDFNKYSKGILEFLEKKNCKKNFN</sequence>
<dbReference type="InterPro" id="IPR037038">
    <property type="entry name" value="HepT-like_sf"/>
</dbReference>
<evidence type="ECO:0000256" key="3">
    <source>
        <dbReference type="ARBA" id="ARBA00022801"/>
    </source>
</evidence>
<accession>A0A2N1UNG4</accession>
<protein>
    <recommendedName>
        <fullName evidence="7">DUF86 domain-containing protein</fullName>
    </recommendedName>
</protein>
<dbReference type="Pfam" id="PF01934">
    <property type="entry name" value="HepT-like"/>
    <property type="match status" value="1"/>
</dbReference>
<evidence type="ECO:0000256" key="1">
    <source>
        <dbReference type="ARBA" id="ARBA00022649"/>
    </source>
</evidence>
<evidence type="ECO:0000313" key="6">
    <source>
        <dbReference type="Proteomes" id="UP000233414"/>
    </source>
</evidence>
<dbReference type="PANTHER" id="PTHR33397">
    <property type="entry name" value="UPF0331 PROTEIN YUTE"/>
    <property type="match status" value="1"/>
</dbReference>
<dbReference type="GO" id="GO:0004540">
    <property type="term" value="F:RNA nuclease activity"/>
    <property type="evidence" value="ECO:0007669"/>
    <property type="project" value="InterPro"/>
</dbReference>
<dbReference type="NCBIfam" id="NF047751">
    <property type="entry name" value="HepT_toxin"/>
    <property type="match status" value="1"/>
</dbReference>
<evidence type="ECO:0000256" key="4">
    <source>
        <dbReference type="ARBA" id="ARBA00024207"/>
    </source>
</evidence>
<comment type="similarity">
    <text evidence="4">Belongs to the HepT RNase toxin family.</text>
</comment>
<dbReference type="EMBL" id="PGYQ01000006">
    <property type="protein sequence ID" value="PKL72369.1"/>
    <property type="molecule type" value="Genomic_DNA"/>
</dbReference>